<sequence>MEQYLIDSNAVSHYLSGLLPDDGMVFLDGVINQIPIISVITQIELLSWKTASGRLVEDFVNDSQVLAITPDVVKICVKIRRERKVKTPDAIIAATAIANNLTLITDNEKDFVNIPNLKVINPKNINSNPGL</sequence>
<comment type="cofactor">
    <cofactor evidence="1">
        <name>Mg(2+)</name>
        <dbReference type="ChEBI" id="CHEBI:18420"/>
    </cofactor>
</comment>
<name>A0ABN7R8J8_9BACT</name>
<dbReference type="InterPro" id="IPR029060">
    <property type="entry name" value="PIN-like_dom_sf"/>
</dbReference>
<keyword evidence="3" id="KW-0540">Nuclease</keyword>
<proteinExistence type="inferred from homology"/>
<gene>
    <name evidence="9" type="ORF">DYBT9623_03112</name>
</gene>
<dbReference type="RefSeq" id="WP_215234440.1">
    <property type="nucleotide sequence ID" value="NZ_CAJRAU010000004.1"/>
</dbReference>
<evidence type="ECO:0000256" key="1">
    <source>
        <dbReference type="ARBA" id="ARBA00001946"/>
    </source>
</evidence>
<protein>
    <recommendedName>
        <fullName evidence="8">PIN domain-containing protein</fullName>
    </recommendedName>
</protein>
<dbReference type="InterPro" id="IPR002716">
    <property type="entry name" value="PIN_dom"/>
</dbReference>
<evidence type="ECO:0000256" key="5">
    <source>
        <dbReference type="ARBA" id="ARBA00022801"/>
    </source>
</evidence>
<dbReference type="PANTHER" id="PTHR33653">
    <property type="entry name" value="RIBONUCLEASE VAPC2"/>
    <property type="match status" value="1"/>
</dbReference>
<dbReference type="Gene3D" id="3.40.50.1010">
    <property type="entry name" value="5'-nuclease"/>
    <property type="match status" value="1"/>
</dbReference>
<evidence type="ECO:0000256" key="2">
    <source>
        <dbReference type="ARBA" id="ARBA00022649"/>
    </source>
</evidence>
<evidence type="ECO:0000313" key="9">
    <source>
        <dbReference type="EMBL" id="CAG5070566.1"/>
    </source>
</evidence>
<keyword evidence="2" id="KW-1277">Toxin-antitoxin system</keyword>
<comment type="caution">
    <text evidence="9">The sequence shown here is derived from an EMBL/GenBank/DDBJ whole genome shotgun (WGS) entry which is preliminary data.</text>
</comment>
<reference evidence="9 10" key="1">
    <citation type="submission" date="2021-04" db="EMBL/GenBank/DDBJ databases">
        <authorList>
            <person name="Rodrigo-Torres L."/>
            <person name="Arahal R. D."/>
            <person name="Lucena T."/>
        </authorList>
    </citation>
    <scope>NUCLEOTIDE SEQUENCE [LARGE SCALE GENOMIC DNA]</scope>
    <source>
        <strain evidence="9 10">CECT 9623</strain>
    </source>
</reference>
<dbReference type="Pfam" id="PF01850">
    <property type="entry name" value="PIN"/>
    <property type="match status" value="1"/>
</dbReference>
<evidence type="ECO:0000256" key="6">
    <source>
        <dbReference type="ARBA" id="ARBA00022842"/>
    </source>
</evidence>
<dbReference type="EMBL" id="CAJRAU010000004">
    <property type="protein sequence ID" value="CAG5070566.1"/>
    <property type="molecule type" value="Genomic_DNA"/>
</dbReference>
<comment type="similarity">
    <text evidence="7">Belongs to the PINc/VapC protein family.</text>
</comment>
<feature type="domain" description="PIN" evidence="8">
    <location>
        <begin position="4"/>
        <end position="114"/>
    </location>
</feature>
<organism evidence="9 10">
    <name type="scientific">Dyadobacter linearis</name>
    <dbReference type="NCBI Taxonomy" id="2823330"/>
    <lineage>
        <taxon>Bacteria</taxon>
        <taxon>Pseudomonadati</taxon>
        <taxon>Bacteroidota</taxon>
        <taxon>Cytophagia</taxon>
        <taxon>Cytophagales</taxon>
        <taxon>Spirosomataceae</taxon>
        <taxon>Dyadobacter</taxon>
    </lineage>
</organism>
<evidence type="ECO:0000259" key="8">
    <source>
        <dbReference type="Pfam" id="PF01850"/>
    </source>
</evidence>
<evidence type="ECO:0000313" key="10">
    <source>
        <dbReference type="Proteomes" id="UP000679725"/>
    </source>
</evidence>
<evidence type="ECO:0000256" key="3">
    <source>
        <dbReference type="ARBA" id="ARBA00022722"/>
    </source>
</evidence>
<dbReference type="Proteomes" id="UP000679725">
    <property type="component" value="Unassembled WGS sequence"/>
</dbReference>
<keyword evidence="6" id="KW-0460">Magnesium</keyword>
<dbReference type="SUPFAM" id="SSF88723">
    <property type="entry name" value="PIN domain-like"/>
    <property type="match status" value="1"/>
</dbReference>
<keyword evidence="5" id="KW-0378">Hydrolase</keyword>
<keyword evidence="4" id="KW-0479">Metal-binding</keyword>
<dbReference type="CDD" id="cd18738">
    <property type="entry name" value="PIN_VapC4-5_FitB-like"/>
    <property type="match status" value="1"/>
</dbReference>
<evidence type="ECO:0000256" key="4">
    <source>
        <dbReference type="ARBA" id="ARBA00022723"/>
    </source>
</evidence>
<dbReference type="PANTHER" id="PTHR33653:SF1">
    <property type="entry name" value="RIBONUCLEASE VAPC2"/>
    <property type="match status" value="1"/>
</dbReference>
<evidence type="ECO:0000256" key="7">
    <source>
        <dbReference type="ARBA" id="ARBA00038093"/>
    </source>
</evidence>
<accession>A0ABN7R8J8</accession>
<keyword evidence="10" id="KW-1185">Reference proteome</keyword>
<dbReference type="InterPro" id="IPR050556">
    <property type="entry name" value="Type_II_TA_system_RNase"/>
</dbReference>